<keyword evidence="4" id="KW-1185">Reference proteome</keyword>
<keyword evidence="1" id="KW-0831">Ubiquinone biosynthesis</keyword>
<accession>A0ABZ0K0E4</accession>
<organism evidence="3 4">
    <name type="scientific">Shewanella youngdeokensis</name>
    <dbReference type="NCBI Taxonomy" id="2999068"/>
    <lineage>
        <taxon>Bacteria</taxon>
        <taxon>Pseudomonadati</taxon>
        <taxon>Pseudomonadota</taxon>
        <taxon>Gammaproteobacteria</taxon>
        <taxon>Alteromonadales</taxon>
        <taxon>Shewanellaceae</taxon>
        <taxon>Shewanella</taxon>
    </lineage>
</organism>
<reference evidence="3 4" key="1">
    <citation type="submission" date="2023-10" db="EMBL/GenBank/DDBJ databases">
        <title>Complete genome sequence of Shewanella sp. DAU334.</title>
        <authorList>
            <person name="Lee Y.-S."/>
            <person name="Jeong H.-R."/>
            <person name="Hwang E.-J."/>
            <person name="Choi Y.-L."/>
            <person name="Kim G.-D."/>
        </authorList>
    </citation>
    <scope>NUCLEOTIDE SEQUENCE [LARGE SCALE GENOMIC DNA]</scope>
    <source>
        <strain evidence="3 4">DAU334</strain>
    </source>
</reference>
<comment type="similarity">
    <text evidence="1">Belongs to the UbiT family.</text>
</comment>
<evidence type="ECO:0000313" key="3">
    <source>
        <dbReference type="EMBL" id="WOT06037.1"/>
    </source>
</evidence>
<dbReference type="HAMAP" id="MF_02231">
    <property type="entry name" value="UbiT"/>
    <property type="match status" value="1"/>
</dbReference>
<dbReference type="PIRSF" id="PIRSF025550">
    <property type="entry name" value="UCP025550_lpd_carrier"/>
    <property type="match status" value="1"/>
</dbReference>
<dbReference type="EMBL" id="CP136522">
    <property type="protein sequence ID" value="WOT06037.1"/>
    <property type="molecule type" value="Genomic_DNA"/>
</dbReference>
<dbReference type="RefSeq" id="WP_310470305.1">
    <property type="nucleotide sequence ID" value="NZ_CP136522.1"/>
</dbReference>
<dbReference type="InterPro" id="IPR003033">
    <property type="entry name" value="SCP2_sterol-bd_dom"/>
</dbReference>
<protein>
    <recommendedName>
        <fullName evidence="1">Ubiquinone biosynthesis accessory factor UbiT</fullName>
    </recommendedName>
</protein>
<comment type="pathway">
    <text evidence="1">Cofactor biosynthesis; ubiquinone biosynthesis.</text>
</comment>
<evidence type="ECO:0000256" key="1">
    <source>
        <dbReference type="HAMAP-Rule" id="MF_02231"/>
    </source>
</evidence>
<dbReference type="Proteomes" id="UP001529491">
    <property type="component" value="Chromosome"/>
</dbReference>
<gene>
    <name evidence="1" type="primary">ubiT</name>
    <name evidence="3" type="ORF">RGE70_04290</name>
</gene>
<sequence length="170" mass="18693">MQGTLTSDMASKILDFGPKALSTPLVLIPFSLKAALLKRILDLVLAEQADDEELDFLSERWVAVNIDDLGLTFEVSYNGNWLIRPVQSAEVTFKGDSKSLLLIAAAKEDPDSLFFQRKLCIEGDTELGLEVKNLLLSVEFDAMPVAIRTAVAKLAEALQILQKKAETQQA</sequence>
<evidence type="ECO:0000313" key="4">
    <source>
        <dbReference type="Proteomes" id="UP001529491"/>
    </source>
</evidence>
<proteinExistence type="inferred from homology"/>
<dbReference type="InterPro" id="IPR036527">
    <property type="entry name" value="SCP2_sterol-bd_dom_sf"/>
</dbReference>
<dbReference type="Pfam" id="PF02036">
    <property type="entry name" value="SCP2"/>
    <property type="match status" value="1"/>
</dbReference>
<dbReference type="SUPFAM" id="SSF55718">
    <property type="entry name" value="SCP-like"/>
    <property type="match status" value="1"/>
</dbReference>
<evidence type="ECO:0000259" key="2">
    <source>
        <dbReference type="Pfam" id="PF02036"/>
    </source>
</evidence>
<feature type="domain" description="SCP2" evidence="2">
    <location>
        <begin position="38"/>
        <end position="135"/>
    </location>
</feature>
<dbReference type="InterPro" id="IPR016830">
    <property type="entry name" value="UbiT"/>
</dbReference>
<name>A0ABZ0K0E4_9GAMM</name>
<comment type="function">
    <text evidence="1">Required for O(2)-independent ubiquinone (coenzyme Q) biosynthesis. Likely functions as an accessory factor.</text>
</comment>